<dbReference type="EMBL" id="MHKX01000002">
    <property type="protein sequence ID" value="OGY98796.1"/>
    <property type="molecule type" value="Genomic_DNA"/>
</dbReference>
<gene>
    <name evidence="1" type="ORF">A2855_00745</name>
</gene>
<dbReference type="STRING" id="1798647.A2855_00745"/>
<sequence length="104" mass="11559">MSLTRRVAMIQRIQSYTRTLQGLSLGQAARILGSLPGLKFCDYDPETKRGDLAVVDEELVVRCKFRQVKSGVRLHAEVPEQYDALRFDREVSAALKGHGLAAVS</sequence>
<reference evidence="1 2" key="1">
    <citation type="journal article" date="2016" name="Nat. Commun.">
        <title>Thousands of microbial genomes shed light on interconnected biogeochemical processes in an aquifer system.</title>
        <authorList>
            <person name="Anantharaman K."/>
            <person name="Brown C.T."/>
            <person name="Hug L.A."/>
            <person name="Sharon I."/>
            <person name="Castelle C.J."/>
            <person name="Probst A.J."/>
            <person name="Thomas B.C."/>
            <person name="Singh A."/>
            <person name="Wilkins M.J."/>
            <person name="Karaoz U."/>
            <person name="Brodie E.L."/>
            <person name="Williams K.H."/>
            <person name="Hubbard S.S."/>
            <person name="Banfield J.F."/>
        </authorList>
    </citation>
    <scope>NUCLEOTIDE SEQUENCE [LARGE SCALE GENOMIC DNA]</scope>
</reference>
<evidence type="ECO:0000313" key="2">
    <source>
        <dbReference type="Proteomes" id="UP000179059"/>
    </source>
</evidence>
<protein>
    <submittedName>
        <fullName evidence="1">Uncharacterized protein</fullName>
    </submittedName>
</protein>
<dbReference type="AlphaFoldDB" id="A0A1G2CC48"/>
<comment type="caution">
    <text evidence="1">The sequence shown here is derived from an EMBL/GenBank/DDBJ whole genome shotgun (WGS) entry which is preliminary data.</text>
</comment>
<proteinExistence type="predicted"/>
<accession>A0A1G2CC48</accession>
<evidence type="ECO:0000313" key="1">
    <source>
        <dbReference type="EMBL" id="OGY98796.1"/>
    </source>
</evidence>
<organism evidence="1 2">
    <name type="scientific">Candidatus Liptonbacteria bacterium RIFCSPHIGHO2_01_FULL_57_28</name>
    <dbReference type="NCBI Taxonomy" id="1798647"/>
    <lineage>
        <taxon>Bacteria</taxon>
        <taxon>Candidatus Liptoniibacteriota</taxon>
    </lineage>
</organism>
<dbReference type="Proteomes" id="UP000179059">
    <property type="component" value="Unassembled WGS sequence"/>
</dbReference>
<name>A0A1G2CC48_9BACT</name>